<evidence type="ECO:0000259" key="4">
    <source>
        <dbReference type="PROSITE" id="PS51462"/>
    </source>
</evidence>
<dbReference type="PANTHER" id="PTHR43046">
    <property type="entry name" value="GDP-MANNOSE MANNOSYL HYDROLASE"/>
    <property type="match status" value="1"/>
</dbReference>
<proteinExistence type="inferred from homology"/>
<organism evidence="5 6">
    <name type="scientific">Devosia enhydra</name>
    <dbReference type="NCBI Taxonomy" id="665118"/>
    <lineage>
        <taxon>Bacteria</taxon>
        <taxon>Pseudomonadati</taxon>
        <taxon>Pseudomonadota</taxon>
        <taxon>Alphaproteobacteria</taxon>
        <taxon>Hyphomicrobiales</taxon>
        <taxon>Devosiaceae</taxon>
        <taxon>Devosia</taxon>
    </lineage>
</organism>
<dbReference type="Gene3D" id="3.90.79.10">
    <property type="entry name" value="Nucleoside Triphosphate Pyrophosphohydrolase"/>
    <property type="match status" value="1"/>
</dbReference>
<sequence length="137" mass="15030">MTLPEPNAASVALLREGRVLLIRRARSPFLGDWTLPGGRREAGEAIETCAIREVAEEIGVNIRDVVPVMRMPVGEGGRYSLQVFATETFSGEIVLSDEVSDYAWLTRREIAPRPITPRLMEVLDLAFSAIEPAHSAG</sequence>
<dbReference type="GO" id="GO:0016787">
    <property type="term" value="F:hydrolase activity"/>
    <property type="evidence" value="ECO:0007669"/>
    <property type="project" value="UniProtKB-KW"/>
</dbReference>
<dbReference type="RefSeq" id="WP_177282590.1">
    <property type="nucleotide sequence ID" value="NZ_FPKU01000003.1"/>
</dbReference>
<dbReference type="EMBL" id="FPKU01000003">
    <property type="protein sequence ID" value="SFZ86070.1"/>
    <property type="molecule type" value="Genomic_DNA"/>
</dbReference>
<comment type="similarity">
    <text evidence="3">Belongs to the Nudix hydrolase family.</text>
</comment>
<dbReference type="InterPro" id="IPR000086">
    <property type="entry name" value="NUDIX_hydrolase_dom"/>
</dbReference>
<dbReference type="Pfam" id="PF00293">
    <property type="entry name" value="NUDIX"/>
    <property type="match status" value="1"/>
</dbReference>
<gene>
    <name evidence="5" type="ORF">SAMN02983003_3244</name>
</gene>
<dbReference type="PRINTS" id="PR00502">
    <property type="entry name" value="NUDIXFAMILY"/>
</dbReference>
<dbReference type="InterPro" id="IPR020476">
    <property type="entry name" value="Nudix_hydrolase"/>
</dbReference>
<evidence type="ECO:0000313" key="6">
    <source>
        <dbReference type="Proteomes" id="UP000183447"/>
    </source>
</evidence>
<dbReference type="PROSITE" id="PS51462">
    <property type="entry name" value="NUDIX"/>
    <property type="match status" value="1"/>
</dbReference>
<dbReference type="InterPro" id="IPR015797">
    <property type="entry name" value="NUDIX_hydrolase-like_dom_sf"/>
</dbReference>
<dbReference type="PANTHER" id="PTHR43046:SF14">
    <property type="entry name" value="MUTT_NUDIX FAMILY PROTEIN"/>
    <property type="match status" value="1"/>
</dbReference>
<evidence type="ECO:0000313" key="5">
    <source>
        <dbReference type="EMBL" id="SFZ86070.1"/>
    </source>
</evidence>
<dbReference type="AlphaFoldDB" id="A0A1K2I116"/>
<dbReference type="PROSITE" id="PS00893">
    <property type="entry name" value="NUDIX_BOX"/>
    <property type="match status" value="1"/>
</dbReference>
<dbReference type="SUPFAM" id="SSF55811">
    <property type="entry name" value="Nudix"/>
    <property type="match status" value="1"/>
</dbReference>
<evidence type="ECO:0000256" key="2">
    <source>
        <dbReference type="ARBA" id="ARBA00022801"/>
    </source>
</evidence>
<dbReference type="STRING" id="665118.SAMN02983003_3244"/>
<comment type="cofactor">
    <cofactor evidence="1">
        <name>Mg(2+)</name>
        <dbReference type="ChEBI" id="CHEBI:18420"/>
    </cofactor>
</comment>
<dbReference type="InterPro" id="IPR020084">
    <property type="entry name" value="NUDIX_hydrolase_CS"/>
</dbReference>
<evidence type="ECO:0000256" key="3">
    <source>
        <dbReference type="RuleBase" id="RU003476"/>
    </source>
</evidence>
<accession>A0A1K2I116</accession>
<name>A0A1K2I116_9HYPH</name>
<keyword evidence="2 3" id="KW-0378">Hydrolase</keyword>
<keyword evidence="6" id="KW-1185">Reference proteome</keyword>
<dbReference type="Proteomes" id="UP000183447">
    <property type="component" value="Unassembled WGS sequence"/>
</dbReference>
<evidence type="ECO:0000256" key="1">
    <source>
        <dbReference type="ARBA" id="ARBA00001946"/>
    </source>
</evidence>
<feature type="domain" description="Nudix hydrolase" evidence="4">
    <location>
        <begin position="4"/>
        <end position="127"/>
    </location>
</feature>
<reference evidence="5 6" key="1">
    <citation type="submission" date="2016-11" db="EMBL/GenBank/DDBJ databases">
        <authorList>
            <person name="Jaros S."/>
            <person name="Januszkiewicz K."/>
            <person name="Wedrychowicz H."/>
        </authorList>
    </citation>
    <scope>NUCLEOTIDE SEQUENCE [LARGE SCALE GENOMIC DNA]</scope>
    <source>
        <strain evidence="5 6">ATCC 23634</strain>
    </source>
</reference>
<protein>
    <submittedName>
        <fullName evidence="5">ADP-ribose pyrophosphatase YjhB, NUDIX family</fullName>
    </submittedName>
</protein>